<reference evidence="3" key="1">
    <citation type="submission" date="2017-01" db="EMBL/GenBank/DDBJ databases">
        <authorList>
            <person name="Varghese N."/>
            <person name="Submissions S."/>
        </authorList>
    </citation>
    <scope>NUCLEOTIDE SEQUENCE [LARGE SCALE GENOMIC DNA]</scope>
    <source>
        <strain evidence="3">DSM 21054</strain>
    </source>
</reference>
<dbReference type="EMBL" id="FTOR01000010">
    <property type="protein sequence ID" value="SIT31469.1"/>
    <property type="molecule type" value="Genomic_DNA"/>
</dbReference>
<evidence type="ECO:0000256" key="1">
    <source>
        <dbReference type="SAM" id="Phobius"/>
    </source>
</evidence>
<sequence length="120" mass="13252">MSVLEVNKGVNRPIVFKGFKAQYISFLAIGLVAILLIFAILYVIGVNIYVTLIVVLPSGAAYMAYIQNLSKKYGQHGLMKNMANKILPDNITTNSANIFQQINTTYEINTTGKDIPHTKS</sequence>
<keyword evidence="1" id="KW-0812">Transmembrane</keyword>
<keyword evidence="3" id="KW-1185">Reference proteome</keyword>
<protein>
    <submittedName>
        <fullName evidence="2">Uncharacterized protein</fullName>
    </submittedName>
</protein>
<accession>A0A173MAB1</accession>
<dbReference type="RefSeq" id="WP_076381760.1">
    <property type="nucleotide sequence ID" value="NZ_AP017422.1"/>
</dbReference>
<name>A0A173MAB1_9BACT</name>
<keyword evidence="1" id="KW-1133">Transmembrane helix</keyword>
<dbReference type="Pfam" id="PF13571">
    <property type="entry name" value="DUF4133"/>
    <property type="match status" value="1"/>
</dbReference>
<feature type="transmembrane region" description="Helical" evidence="1">
    <location>
        <begin position="21"/>
        <end position="42"/>
    </location>
</feature>
<evidence type="ECO:0000313" key="3">
    <source>
        <dbReference type="Proteomes" id="UP000186917"/>
    </source>
</evidence>
<dbReference type="OrthoDB" id="1273979at2"/>
<feature type="transmembrane region" description="Helical" evidence="1">
    <location>
        <begin position="48"/>
        <end position="66"/>
    </location>
</feature>
<dbReference type="KEGG" id="fln:FLA_0440"/>
<dbReference type="InterPro" id="IPR025407">
    <property type="entry name" value="DUF4133"/>
</dbReference>
<dbReference type="AlphaFoldDB" id="A0A173MAB1"/>
<dbReference type="Proteomes" id="UP000186917">
    <property type="component" value="Unassembled WGS sequence"/>
</dbReference>
<evidence type="ECO:0000313" key="2">
    <source>
        <dbReference type="EMBL" id="SIT31469.1"/>
    </source>
</evidence>
<dbReference type="STRING" id="477680.SAMN05421788_110184"/>
<proteinExistence type="predicted"/>
<organism evidence="2 3">
    <name type="scientific">Filimonas lacunae</name>
    <dbReference type="NCBI Taxonomy" id="477680"/>
    <lineage>
        <taxon>Bacteria</taxon>
        <taxon>Pseudomonadati</taxon>
        <taxon>Bacteroidota</taxon>
        <taxon>Chitinophagia</taxon>
        <taxon>Chitinophagales</taxon>
        <taxon>Chitinophagaceae</taxon>
        <taxon>Filimonas</taxon>
    </lineage>
</organism>
<keyword evidence="1" id="KW-0472">Membrane</keyword>
<gene>
    <name evidence="2" type="ORF">SAMN05421788_110184</name>
</gene>